<dbReference type="AlphaFoldDB" id="A0A8J7IMT4"/>
<proteinExistence type="predicted"/>
<dbReference type="EMBL" id="JAECZA010000241">
    <property type="protein sequence ID" value="MBH8576857.1"/>
    <property type="molecule type" value="Genomic_DNA"/>
</dbReference>
<keyword evidence="2" id="KW-1185">Reference proteome</keyword>
<organism evidence="1 2">
    <name type="scientific">Dendronalium phyllosphericum CENA369</name>
    <dbReference type="NCBI Taxonomy" id="1725256"/>
    <lineage>
        <taxon>Bacteria</taxon>
        <taxon>Bacillati</taxon>
        <taxon>Cyanobacteriota</taxon>
        <taxon>Cyanophyceae</taxon>
        <taxon>Nostocales</taxon>
        <taxon>Nostocaceae</taxon>
        <taxon>Dendronalium</taxon>
        <taxon>Dendronalium phyllosphericum</taxon>
    </lineage>
</organism>
<dbReference type="RefSeq" id="WP_214435579.1">
    <property type="nucleotide sequence ID" value="NZ_CAWPUQ010000170.1"/>
</dbReference>
<protein>
    <submittedName>
        <fullName evidence="1">Uncharacterized protein</fullName>
    </submittedName>
</protein>
<name>A0A8J7IMT4_9NOST</name>
<accession>A0A8J7IMT4</accession>
<comment type="caution">
    <text evidence="1">The sequence shown here is derived from an EMBL/GenBank/DDBJ whole genome shotgun (WGS) entry which is preliminary data.</text>
</comment>
<gene>
    <name evidence="1" type="ORF">I8752_28500</name>
</gene>
<reference evidence="1 2" key="1">
    <citation type="journal article" date="2021" name="Int. J. Syst. Evol. Microbiol.">
        <title>Amazonocrinis nigriterrae gen. nov., sp. nov., Atlanticothrix silvestris gen. nov., sp. nov. and Dendronalium phyllosphericum gen. nov., sp. nov., nostocacean cyanobacteria from Brazilian environments.</title>
        <authorList>
            <person name="Alvarenga D.O."/>
            <person name="Andreote A.P.D."/>
            <person name="Branco L.H.Z."/>
            <person name="Delbaje E."/>
            <person name="Cruz R.B."/>
            <person name="Varani A.M."/>
            <person name="Fiore M.F."/>
        </authorList>
    </citation>
    <scope>NUCLEOTIDE SEQUENCE [LARGE SCALE GENOMIC DNA]</scope>
    <source>
        <strain evidence="1 2">CENA369</strain>
    </source>
</reference>
<dbReference type="Proteomes" id="UP000662314">
    <property type="component" value="Unassembled WGS sequence"/>
</dbReference>
<evidence type="ECO:0000313" key="2">
    <source>
        <dbReference type="Proteomes" id="UP000662314"/>
    </source>
</evidence>
<evidence type="ECO:0000313" key="1">
    <source>
        <dbReference type="EMBL" id="MBH8576857.1"/>
    </source>
</evidence>
<sequence>MSQLPSWMPLARLSAEPPNTVALLCVVSELSVWQTADLRSVSKVRASPEG</sequence>